<dbReference type="CDD" id="cd08204">
    <property type="entry name" value="ArfGap"/>
    <property type="match status" value="1"/>
</dbReference>
<feature type="region of interest" description="Disordered" evidence="8">
    <location>
        <begin position="938"/>
        <end position="1106"/>
    </location>
</feature>
<feature type="compositionally biased region" description="Polar residues" evidence="8">
    <location>
        <begin position="468"/>
        <end position="484"/>
    </location>
</feature>
<keyword evidence="12" id="KW-1185">Reference proteome</keyword>
<dbReference type="OMA" id="ESKMRVK"/>
<evidence type="ECO:0000256" key="7">
    <source>
        <dbReference type="SAM" id="Coils"/>
    </source>
</evidence>
<feature type="region of interest" description="Disordered" evidence="8">
    <location>
        <begin position="1"/>
        <end position="58"/>
    </location>
</feature>
<dbReference type="InterPro" id="IPR037278">
    <property type="entry name" value="ARFGAP/RecO"/>
</dbReference>
<feature type="compositionally biased region" description="Basic and acidic residues" evidence="8">
    <location>
        <begin position="1173"/>
        <end position="1186"/>
    </location>
</feature>
<feature type="compositionally biased region" description="Low complexity" evidence="8">
    <location>
        <begin position="1225"/>
        <end position="1278"/>
    </location>
</feature>
<feature type="compositionally biased region" description="Basic residues" evidence="8">
    <location>
        <begin position="1005"/>
        <end position="1015"/>
    </location>
</feature>
<feature type="domain" description="PH" evidence="9">
    <location>
        <begin position="409"/>
        <end position="528"/>
    </location>
</feature>
<dbReference type="CDD" id="cd07307">
    <property type="entry name" value="BAR"/>
    <property type="match status" value="1"/>
</dbReference>
<feature type="compositionally biased region" description="Low complexity" evidence="8">
    <location>
        <begin position="1"/>
        <end position="56"/>
    </location>
</feature>
<dbReference type="Gene3D" id="2.30.29.30">
    <property type="entry name" value="Pleckstrin-homology domain (PH domain)/Phosphotyrosine-binding domain (PTB)"/>
    <property type="match status" value="1"/>
</dbReference>
<feature type="region of interest" description="Disordered" evidence="8">
    <location>
        <begin position="1172"/>
        <end position="1278"/>
    </location>
</feature>
<dbReference type="Gene3D" id="1.20.1270.60">
    <property type="entry name" value="Arfaptin homology (AH) domain/BAR domain"/>
    <property type="match status" value="1"/>
</dbReference>
<dbReference type="InterPro" id="IPR011993">
    <property type="entry name" value="PH-like_dom_sf"/>
</dbReference>
<keyword evidence="3 6" id="KW-0863">Zinc-finger</keyword>
<dbReference type="GO" id="GO:0005737">
    <property type="term" value="C:cytoplasm"/>
    <property type="evidence" value="ECO:0007669"/>
    <property type="project" value="InterPro"/>
</dbReference>
<dbReference type="Pfam" id="PF16746">
    <property type="entry name" value="BAR_3"/>
    <property type="match status" value="1"/>
</dbReference>
<keyword evidence="7" id="KW-0175">Coiled coil</keyword>
<reference evidence="11 12" key="1">
    <citation type="journal article" date="2011" name="Genome Res.">
        <title>Phylogeny-wide analysis of social amoeba genomes highlights ancient origins for complex intercellular communication.</title>
        <authorList>
            <person name="Heidel A.J."/>
            <person name="Lawal H.M."/>
            <person name="Felder M."/>
            <person name="Schilde C."/>
            <person name="Helps N.R."/>
            <person name="Tunggal B."/>
            <person name="Rivero F."/>
            <person name="John U."/>
            <person name="Schleicher M."/>
            <person name="Eichinger L."/>
            <person name="Platzer M."/>
            <person name="Noegel A.A."/>
            <person name="Schaap P."/>
            <person name="Gloeckner G."/>
        </authorList>
    </citation>
    <scope>NUCLEOTIDE SEQUENCE [LARGE SCALE GENOMIC DNA]</scope>
    <source>
        <strain evidence="12">ATCC 26659 / Pp 5 / PN500</strain>
    </source>
</reference>
<dbReference type="InterPro" id="IPR036770">
    <property type="entry name" value="Ankyrin_rpt-contain_sf"/>
</dbReference>
<dbReference type="SMART" id="SM00233">
    <property type="entry name" value="PH"/>
    <property type="match status" value="1"/>
</dbReference>
<keyword evidence="2" id="KW-0479">Metal-binding</keyword>
<dbReference type="Gene3D" id="1.10.220.150">
    <property type="entry name" value="Arf GTPase activating protein"/>
    <property type="match status" value="1"/>
</dbReference>
<dbReference type="Proteomes" id="UP000001396">
    <property type="component" value="Unassembled WGS sequence"/>
</dbReference>
<organism evidence="11 12">
    <name type="scientific">Heterostelium pallidum (strain ATCC 26659 / Pp 5 / PN500)</name>
    <name type="common">Cellular slime mold</name>
    <name type="synonym">Polysphondylium pallidum</name>
    <dbReference type="NCBI Taxonomy" id="670386"/>
    <lineage>
        <taxon>Eukaryota</taxon>
        <taxon>Amoebozoa</taxon>
        <taxon>Evosea</taxon>
        <taxon>Eumycetozoa</taxon>
        <taxon>Dictyostelia</taxon>
        <taxon>Acytosteliales</taxon>
        <taxon>Acytosteliaceae</taxon>
        <taxon>Heterostelium</taxon>
    </lineage>
</organism>
<proteinExistence type="predicted"/>
<feature type="compositionally biased region" description="Low complexity" evidence="8">
    <location>
        <begin position="973"/>
        <end position="984"/>
    </location>
</feature>
<dbReference type="PRINTS" id="PR00405">
    <property type="entry name" value="REVINTRACTNG"/>
</dbReference>
<dbReference type="PROSITE" id="PS50115">
    <property type="entry name" value="ARFGAP"/>
    <property type="match status" value="1"/>
</dbReference>
<dbReference type="AlphaFoldDB" id="D3BQS0"/>
<feature type="compositionally biased region" description="Polar residues" evidence="8">
    <location>
        <begin position="1072"/>
        <end position="1088"/>
    </location>
</feature>
<dbReference type="Pfam" id="PF01412">
    <property type="entry name" value="ArfGap"/>
    <property type="match status" value="1"/>
</dbReference>
<dbReference type="SUPFAM" id="SSF57863">
    <property type="entry name" value="ArfGap/RecO-like zinc finger"/>
    <property type="match status" value="1"/>
</dbReference>
<evidence type="ECO:0000313" key="12">
    <source>
        <dbReference type="Proteomes" id="UP000001396"/>
    </source>
</evidence>
<feature type="coiled-coil region" evidence="7">
    <location>
        <begin position="331"/>
        <end position="362"/>
    </location>
</feature>
<dbReference type="GO" id="GO:0008270">
    <property type="term" value="F:zinc ion binding"/>
    <property type="evidence" value="ECO:0007669"/>
    <property type="project" value="UniProtKB-KW"/>
</dbReference>
<feature type="compositionally biased region" description="Polar residues" evidence="8">
    <location>
        <begin position="985"/>
        <end position="1000"/>
    </location>
</feature>
<comment type="caution">
    <text evidence="11">The sequence shown here is derived from an EMBL/GenBank/DDBJ whole genome shotgun (WGS) entry which is preliminary data.</text>
</comment>
<dbReference type="InterPro" id="IPR004148">
    <property type="entry name" value="BAR_dom"/>
</dbReference>
<dbReference type="SMART" id="SM00105">
    <property type="entry name" value="ArfGap"/>
    <property type="match status" value="1"/>
</dbReference>
<dbReference type="Pfam" id="PF12796">
    <property type="entry name" value="Ank_2"/>
    <property type="match status" value="1"/>
</dbReference>
<dbReference type="STRING" id="670386.D3BQS0"/>
<keyword evidence="5" id="KW-0040">ANK repeat</keyword>
<feature type="region of interest" description="Disordered" evidence="8">
    <location>
        <begin position="468"/>
        <end position="487"/>
    </location>
</feature>
<dbReference type="InterPro" id="IPR027267">
    <property type="entry name" value="AH/BAR_dom_sf"/>
</dbReference>
<evidence type="ECO:0000313" key="11">
    <source>
        <dbReference type="EMBL" id="EFA76490.1"/>
    </source>
</evidence>
<dbReference type="GeneID" id="31365729"/>
<feature type="compositionally biased region" description="Low complexity" evidence="8">
    <location>
        <begin position="891"/>
        <end position="902"/>
    </location>
</feature>
<dbReference type="SMART" id="SM00248">
    <property type="entry name" value="ANK"/>
    <property type="match status" value="2"/>
</dbReference>
<dbReference type="PROSITE" id="PS50003">
    <property type="entry name" value="PH_DOMAIN"/>
    <property type="match status" value="1"/>
</dbReference>
<evidence type="ECO:0000256" key="8">
    <source>
        <dbReference type="SAM" id="MobiDB-lite"/>
    </source>
</evidence>
<feature type="region of interest" description="Disordered" evidence="8">
    <location>
        <begin position="873"/>
        <end position="902"/>
    </location>
</feature>
<dbReference type="SUPFAM" id="SSF103657">
    <property type="entry name" value="BAR/IMD domain-like"/>
    <property type="match status" value="1"/>
</dbReference>
<keyword evidence="4" id="KW-0862">Zinc</keyword>
<feature type="compositionally biased region" description="Polar residues" evidence="8">
    <location>
        <begin position="956"/>
        <end position="965"/>
    </location>
</feature>
<name>D3BQS0_HETP5</name>
<dbReference type="FunCoup" id="D3BQS0">
    <property type="interactions" value="71"/>
</dbReference>
<dbReference type="PROSITE" id="PS50297">
    <property type="entry name" value="ANK_REP_REGION"/>
    <property type="match status" value="1"/>
</dbReference>
<sequence>MSETKPSTTSVSSSSSSNNNNKDDQQQQQQQQPQVKDVTTTSSNSPSNSTYSTASSVVLNPPTVTITSAAANQNQPSPTQSRNATTSSASSTSTSSNTGVSATTTTTTSISSSTEKPPVLIATAATTTTVANTSTSSLSSSSASSSPNTSHQNLQPLSNAATSTSTTSNLNPSTLSTTISLAASQNSANSYHAEEVQFAFENKKTLKRLLKISKHWTDSMKVYCQNSHLFSEEMLKQSEQMIAFAQPKEKTLGGNLAYFGNTLKAVNSVHDQMLNEIQDVFCTPVANFVDYDFAEVAESHKRVTKSKEEYEQSLGKISTSIKKKGIDETRLFNYEQELEKLKEVLENQNKDLEIKLGELSHKNETKYLRSVLHFINSQYLFFNRGAKLLGNLKPRIEELERYLEEIQPPKVVEGHLMKKSKQVMGGWNKCWYVLKDGMLYCYKGKKEFHPENALNILLCSVRVPQQPLISSPSSTNPPASGSSKEQSKEQVDYRFEILHPRKKQPIVLQAENEEERDRWVAAIQEAISNSLNSQSIEKSSLSNSTVGKPLSSSTVGGSGASGDEVNQQVMRIIQKAAGNNICADCSSQDPDWASINLGVIICKVCSGVHRSLGTHISKVRSLTLDKWIPENIYLMKEIGNAKFNLLYEHQLSDQVKPTEKSDRPTKETYIRAKYKTKDFIIKSTLPTEELSKMLYEMASATGPRDIARYLKLIGQGAEVNHVDASGRTTLHQVIWKSDDVIIPELLLQNGADLSMVDSRGWTPMHYAAYFNRPRCASLLMKRGFEAIRLKCMDHLGRLPIDLAVSNRSKETEQVLRGEDINLGLTMDTIEAGSVQPFEASVPLSTDFPNATSLATTREEILSEDDDDKYAVAENEMESSWSESERESIGRASFSGADGSDALAASHHPNIQLNASLNSNISTNSGGNSSNQLIGAEKQLSTNNNSSSNISKDNLNGSNTSATSGKSETESTKPPINSSINNTSTGNLAASVNSSNTNETVPINHKLNRPKSKRRPSLLGRGKNTLRLMKSKLSISGKGIPNDAGGNAQGYPGDENGFDDDSDEDDATVPTVAITSTSNGNGNNPEISVTATTTTTTTGTLDPTLPNLVHRESMDNVHNNKNNNSLQPQQVTHTNSYNDLISAEDEKDKSSPSRQNHSPTPFKLLLNKFKGMTKKKDSGKEGTHSDSNDDDVSDVPDNVSVTTNDDTKSDLSDFVRKKKKKEKQQSKASTTVNPTTTTPTSPNNNNNNNNNELTSSPSTHNNLSTLPETTTATSSTNNT</sequence>
<gene>
    <name evidence="11" type="ORF">PPL_10258</name>
</gene>
<dbReference type="InterPro" id="IPR001164">
    <property type="entry name" value="ArfGAP_dom"/>
</dbReference>
<dbReference type="RefSeq" id="XP_020428622.1">
    <property type="nucleotide sequence ID" value="XM_020581037.1"/>
</dbReference>
<evidence type="ECO:0000259" key="9">
    <source>
        <dbReference type="PROSITE" id="PS50003"/>
    </source>
</evidence>
<dbReference type="PANTHER" id="PTHR23180">
    <property type="entry name" value="CENTAURIN/ARF"/>
    <property type="match status" value="1"/>
</dbReference>
<protein>
    <submittedName>
        <fullName evidence="11">Ankyrin repeat-containing protein</fullName>
    </submittedName>
</protein>
<feature type="compositionally biased region" description="Low complexity" evidence="8">
    <location>
        <begin position="940"/>
        <end position="955"/>
    </location>
</feature>
<dbReference type="InParanoid" id="D3BQS0"/>
<dbReference type="PANTHER" id="PTHR23180:SF160">
    <property type="entry name" value="ADP-RIBOSYLATION FACTOR GTPASE-ACTIVATING PROTEIN EFFECTOR PROTEIN 1"/>
    <property type="match status" value="1"/>
</dbReference>
<evidence type="ECO:0000256" key="3">
    <source>
        <dbReference type="ARBA" id="ARBA00022771"/>
    </source>
</evidence>
<dbReference type="Pfam" id="PF00169">
    <property type="entry name" value="PH"/>
    <property type="match status" value="1"/>
</dbReference>
<feature type="region of interest" description="Disordered" evidence="8">
    <location>
        <begin position="134"/>
        <end position="170"/>
    </location>
</feature>
<evidence type="ECO:0000256" key="1">
    <source>
        <dbReference type="ARBA" id="ARBA00022468"/>
    </source>
</evidence>
<feature type="region of interest" description="Disordered" evidence="8">
    <location>
        <begin position="540"/>
        <end position="562"/>
    </location>
</feature>
<dbReference type="InterPro" id="IPR038508">
    <property type="entry name" value="ArfGAP_dom_sf"/>
</dbReference>
<evidence type="ECO:0000256" key="5">
    <source>
        <dbReference type="PROSITE-ProRule" id="PRU00023"/>
    </source>
</evidence>
<dbReference type="PROSITE" id="PS50088">
    <property type="entry name" value="ANK_REPEAT"/>
    <property type="match status" value="1"/>
</dbReference>
<evidence type="ECO:0000256" key="6">
    <source>
        <dbReference type="PROSITE-ProRule" id="PRU00288"/>
    </source>
</evidence>
<dbReference type="FunFam" id="1.10.220.150:FF:000009">
    <property type="entry name" value="stromal membrane-associated protein 1 isoform X1"/>
    <property type="match status" value="1"/>
</dbReference>
<feature type="compositionally biased region" description="Polar residues" evidence="8">
    <location>
        <begin position="70"/>
        <end position="83"/>
    </location>
</feature>
<feature type="compositionally biased region" description="Low complexity" evidence="8">
    <location>
        <begin position="1089"/>
        <end position="1099"/>
    </location>
</feature>
<feature type="compositionally biased region" description="Basic and acidic residues" evidence="8">
    <location>
        <begin position="1204"/>
        <end position="1214"/>
    </location>
</feature>
<dbReference type="InterPro" id="IPR045258">
    <property type="entry name" value="ACAP1/2/3-like"/>
</dbReference>
<dbReference type="InterPro" id="IPR001849">
    <property type="entry name" value="PH_domain"/>
</dbReference>
<feature type="region of interest" description="Disordered" evidence="8">
    <location>
        <begin position="70"/>
        <end position="115"/>
    </location>
</feature>
<dbReference type="GO" id="GO:0005096">
    <property type="term" value="F:GTPase activator activity"/>
    <property type="evidence" value="ECO:0007669"/>
    <property type="project" value="UniProtKB-KW"/>
</dbReference>
<feature type="repeat" description="ANK" evidence="5">
    <location>
        <begin position="725"/>
        <end position="758"/>
    </location>
</feature>
<dbReference type="EMBL" id="ADBJ01000047">
    <property type="protein sequence ID" value="EFA76490.1"/>
    <property type="molecule type" value="Genomic_DNA"/>
</dbReference>
<evidence type="ECO:0000256" key="2">
    <source>
        <dbReference type="ARBA" id="ARBA00022723"/>
    </source>
</evidence>
<feature type="compositionally biased region" description="Acidic residues" evidence="8">
    <location>
        <begin position="1055"/>
        <end position="1066"/>
    </location>
</feature>
<dbReference type="SUPFAM" id="SSF50729">
    <property type="entry name" value="PH domain-like"/>
    <property type="match status" value="1"/>
</dbReference>
<evidence type="ECO:0000256" key="4">
    <source>
        <dbReference type="ARBA" id="ARBA00022833"/>
    </source>
</evidence>
<keyword evidence="1" id="KW-0343">GTPase activation</keyword>
<feature type="compositionally biased region" description="Low complexity" evidence="8">
    <location>
        <begin position="84"/>
        <end position="114"/>
    </location>
</feature>
<dbReference type="SUPFAM" id="SSF48403">
    <property type="entry name" value="Ankyrin repeat"/>
    <property type="match status" value="1"/>
</dbReference>
<feature type="region of interest" description="Disordered" evidence="8">
    <location>
        <begin position="1142"/>
        <end position="1161"/>
    </location>
</feature>
<evidence type="ECO:0000259" key="10">
    <source>
        <dbReference type="PROSITE" id="PS50115"/>
    </source>
</evidence>
<dbReference type="InterPro" id="IPR002110">
    <property type="entry name" value="Ankyrin_rpt"/>
</dbReference>
<dbReference type="Gene3D" id="1.25.40.20">
    <property type="entry name" value="Ankyrin repeat-containing domain"/>
    <property type="match status" value="1"/>
</dbReference>
<feature type="domain" description="Arf-GAP" evidence="10">
    <location>
        <begin position="567"/>
        <end position="689"/>
    </location>
</feature>
<accession>D3BQS0</accession>